<gene>
    <name evidence="1" type="ORF">QBC33DRAFT_258805</name>
</gene>
<sequence>MLTSSTKTNAGDDAIHIRDTLVVTLNCVAFRWEDVSTSLRCIALRDCKIPAIRGPFRLRPPQLHLPMCPSPVNGGGQCGREADSIGRQQRLVSRRVVARVFGRVRRRRSFGAGRMAGWVSENLHVGLSPTRLWSTMSKSWRGDLGVLSLGTAWCQTAFWCFLGNLWSGCRSPQRKRRVDGRRCSGWHVGDWVCLSIRCVDAGTTVAWLLTIDQLLLDGRWQS</sequence>
<dbReference type="AlphaFoldDB" id="A0AAJ0FJ09"/>
<organism evidence="1 2">
    <name type="scientific">Phialemonium atrogriseum</name>
    <dbReference type="NCBI Taxonomy" id="1093897"/>
    <lineage>
        <taxon>Eukaryota</taxon>
        <taxon>Fungi</taxon>
        <taxon>Dikarya</taxon>
        <taxon>Ascomycota</taxon>
        <taxon>Pezizomycotina</taxon>
        <taxon>Sordariomycetes</taxon>
        <taxon>Sordariomycetidae</taxon>
        <taxon>Cephalothecales</taxon>
        <taxon>Cephalothecaceae</taxon>
        <taxon>Phialemonium</taxon>
    </lineage>
</organism>
<keyword evidence="2" id="KW-1185">Reference proteome</keyword>
<reference evidence="1" key="1">
    <citation type="submission" date="2023-06" db="EMBL/GenBank/DDBJ databases">
        <title>Genome-scale phylogeny and comparative genomics of the fungal order Sordariales.</title>
        <authorList>
            <consortium name="Lawrence Berkeley National Laboratory"/>
            <person name="Hensen N."/>
            <person name="Bonometti L."/>
            <person name="Westerberg I."/>
            <person name="Brannstrom I.O."/>
            <person name="Guillou S."/>
            <person name="Cros-Aarteil S."/>
            <person name="Calhoun S."/>
            <person name="Haridas S."/>
            <person name="Kuo A."/>
            <person name="Mondo S."/>
            <person name="Pangilinan J."/>
            <person name="Riley R."/>
            <person name="Labutti K."/>
            <person name="Andreopoulos B."/>
            <person name="Lipzen A."/>
            <person name="Chen C."/>
            <person name="Yanf M."/>
            <person name="Daum C."/>
            <person name="Ng V."/>
            <person name="Clum A."/>
            <person name="Steindorff A."/>
            <person name="Ohm R."/>
            <person name="Martin F."/>
            <person name="Silar P."/>
            <person name="Natvig D."/>
            <person name="Lalanne C."/>
            <person name="Gautier V."/>
            <person name="Ament-Velasquez S.L."/>
            <person name="Kruys A."/>
            <person name="Hutchinson M.I."/>
            <person name="Powell A.J."/>
            <person name="Barry K."/>
            <person name="Miller A.N."/>
            <person name="Grigoriev I.V."/>
            <person name="Debuchy R."/>
            <person name="Gladieux P."/>
            <person name="Thoren M.H."/>
            <person name="Johannesson H."/>
        </authorList>
    </citation>
    <scope>NUCLEOTIDE SEQUENCE</scope>
    <source>
        <strain evidence="1">8032-3</strain>
    </source>
</reference>
<name>A0AAJ0FJ09_9PEZI</name>
<protein>
    <submittedName>
        <fullName evidence="1">Uncharacterized protein</fullName>
    </submittedName>
</protein>
<comment type="caution">
    <text evidence="1">The sequence shown here is derived from an EMBL/GenBank/DDBJ whole genome shotgun (WGS) entry which is preliminary data.</text>
</comment>
<dbReference type="GeneID" id="85306272"/>
<evidence type="ECO:0000313" key="1">
    <source>
        <dbReference type="EMBL" id="KAK1762645.1"/>
    </source>
</evidence>
<accession>A0AAJ0FJ09</accession>
<dbReference type="EMBL" id="MU839035">
    <property type="protein sequence ID" value="KAK1762645.1"/>
    <property type="molecule type" value="Genomic_DNA"/>
</dbReference>
<evidence type="ECO:0000313" key="2">
    <source>
        <dbReference type="Proteomes" id="UP001244011"/>
    </source>
</evidence>
<dbReference type="Proteomes" id="UP001244011">
    <property type="component" value="Unassembled WGS sequence"/>
</dbReference>
<dbReference type="RefSeq" id="XP_060278858.1">
    <property type="nucleotide sequence ID" value="XM_060423085.1"/>
</dbReference>
<proteinExistence type="predicted"/>